<protein>
    <submittedName>
        <fullName evidence="1">Uncharacterized protein</fullName>
    </submittedName>
</protein>
<reference evidence="1" key="1">
    <citation type="journal article" date="2021" name="New Phytol.">
        <title>Evolutionary innovations through gain and loss of genes in the ectomycorrhizal Boletales.</title>
        <authorList>
            <person name="Wu G."/>
            <person name="Miyauchi S."/>
            <person name="Morin E."/>
            <person name="Kuo A."/>
            <person name="Drula E."/>
            <person name="Varga T."/>
            <person name="Kohler A."/>
            <person name="Feng B."/>
            <person name="Cao Y."/>
            <person name="Lipzen A."/>
            <person name="Daum C."/>
            <person name="Hundley H."/>
            <person name="Pangilinan J."/>
            <person name="Johnson J."/>
            <person name="Barry K."/>
            <person name="LaButti K."/>
            <person name="Ng V."/>
            <person name="Ahrendt S."/>
            <person name="Min B."/>
            <person name="Choi I.G."/>
            <person name="Park H."/>
            <person name="Plett J.M."/>
            <person name="Magnuson J."/>
            <person name="Spatafora J.W."/>
            <person name="Nagy L.G."/>
            <person name="Henrissat B."/>
            <person name="Grigoriev I.V."/>
            <person name="Yang Z.L."/>
            <person name="Xu J."/>
            <person name="Martin F.M."/>
        </authorList>
    </citation>
    <scope>NUCLEOTIDE SEQUENCE</scope>
    <source>
        <strain evidence="1">ATCC 28755</strain>
    </source>
</reference>
<evidence type="ECO:0000313" key="1">
    <source>
        <dbReference type="EMBL" id="KAH7908490.1"/>
    </source>
</evidence>
<keyword evidence="2" id="KW-1185">Reference proteome</keyword>
<gene>
    <name evidence="1" type="ORF">BJ138DRAFT_1205939</name>
</gene>
<accession>A0ACB8A525</accession>
<organism evidence="1 2">
    <name type="scientific">Hygrophoropsis aurantiaca</name>
    <dbReference type="NCBI Taxonomy" id="72124"/>
    <lineage>
        <taxon>Eukaryota</taxon>
        <taxon>Fungi</taxon>
        <taxon>Dikarya</taxon>
        <taxon>Basidiomycota</taxon>
        <taxon>Agaricomycotina</taxon>
        <taxon>Agaricomycetes</taxon>
        <taxon>Agaricomycetidae</taxon>
        <taxon>Boletales</taxon>
        <taxon>Coniophorineae</taxon>
        <taxon>Hygrophoropsidaceae</taxon>
        <taxon>Hygrophoropsis</taxon>
    </lineage>
</organism>
<name>A0ACB8A525_9AGAM</name>
<proteinExistence type="predicted"/>
<evidence type="ECO:0000313" key="2">
    <source>
        <dbReference type="Proteomes" id="UP000790377"/>
    </source>
</evidence>
<comment type="caution">
    <text evidence="1">The sequence shown here is derived from an EMBL/GenBank/DDBJ whole genome shotgun (WGS) entry which is preliminary data.</text>
</comment>
<dbReference type="EMBL" id="MU267819">
    <property type="protein sequence ID" value="KAH7908490.1"/>
    <property type="molecule type" value="Genomic_DNA"/>
</dbReference>
<dbReference type="Proteomes" id="UP000790377">
    <property type="component" value="Unassembled WGS sequence"/>
</dbReference>
<sequence length="480" mass="54411">MGNHTGYHDSSVRATIKIIEDEVLELKQQELDLLTRLRLLQGTIARKFLLAAVQDWVDENNGADERAIVSLAYDGWCDGWEEDIDFSLPIALVFTISHVSHHWRQLVISAPSLWTHLVITPNLETHWDVFRDFFHRSSSMSIAANFRSFAPGGTLSSAELSLMEAIIPLIHAQHINKLVFLDSGPVCSFLLSRMVEQAAIGLQSLPSTVFSRLTALSIFSLVYPEGFTFSHLRQLLSAAPQLKTLELQYSGPFAAVELADKTAITFPMLENLTVIDSNQFVCKLLDSLSAPNVRRLKLLVWDDWAPGAIDVTSGLFIENNIHFNPGLRLPKFPKVQNLTLSSSRDYDRLNANLIHAFPRVTHLTLGSPSVFDEIEEPSSLAPPTFQCLQRLTLNFAFEDAEYMDLDLRNGFTCLRKPQDRADRRPLLISVFDRSYFTEKADKHLFQYYKELQRYREFDGSSSRLDAFMCWQADGEPEILA</sequence>